<name>A0A8H8DGU3_9FUNG</name>
<organism evidence="2 3">
    <name type="scientific">Olpidium bornovanus</name>
    <dbReference type="NCBI Taxonomy" id="278681"/>
    <lineage>
        <taxon>Eukaryota</taxon>
        <taxon>Fungi</taxon>
        <taxon>Fungi incertae sedis</taxon>
        <taxon>Olpidiomycota</taxon>
        <taxon>Olpidiomycotina</taxon>
        <taxon>Olpidiomycetes</taxon>
        <taxon>Olpidiales</taxon>
        <taxon>Olpidiaceae</taxon>
        <taxon>Olpidium</taxon>
    </lineage>
</organism>
<feature type="compositionally biased region" description="Polar residues" evidence="1">
    <location>
        <begin position="44"/>
        <end position="54"/>
    </location>
</feature>
<keyword evidence="3" id="KW-1185">Reference proteome</keyword>
<evidence type="ECO:0000256" key="1">
    <source>
        <dbReference type="SAM" id="MobiDB-lite"/>
    </source>
</evidence>
<feature type="compositionally biased region" description="Polar residues" evidence="1">
    <location>
        <begin position="129"/>
        <end position="144"/>
    </location>
</feature>
<dbReference type="Proteomes" id="UP000673691">
    <property type="component" value="Unassembled WGS sequence"/>
</dbReference>
<accession>A0A8H8DGU3</accession>
<protein>
    <submittedName>
        <fullName evidence="2">Uncharacterized protein</fullName>
    </submittedName>
</protein>
<dbReference type="AlphaFoldDB" id="A0A8H8DGU3"/>
<feature type="region of interest" description="Disordered" evidence="1">
    <location>
        <begin position="44"/>
        <end position="144"/>
    </location>
</feature>
<evidence type="ECO:0000313" key="3">
    <source>
        <dbReference type="Proteomes" id="UP000673691"/>
    </source>
</evidence>
<gene>
    <name evidence="2" type="ORF">BJ554DRAFT_1772</name>
</gene>
<sequence>MEFGSYSLAPRLFSLLINQPQCSSKFQPRPTSLACANQMILDIPSTSSPAVNENQKTDTQKLSEQTEELTGPGDPDNFICPPSPGYTAVLPMPSGAKAPENPKTNAEDSHADDEDAGHEASGRVRKSSESTLSEFDPSDLSSVA</sequence>
<feature type="non-terminal residue" evidence="2">
    <location>
        <position position="144"/>
    </location>
</feature>
<dbReference type="EMBL" id="JAEFCI010009012">
    <property type="protein sequence ID" value="KAG5458079.1"/>
    <property type="molecule type" value="Genomic_DNA"/>
</dbReference>
<evidence type="ECO:0000313" key="2">
    <source>
        <dbReference type="EMBL" id="KAG5458079.1"/>
    </source>
</evidence>
<reference evidence="2 3" key="1">
    <citation type="journal article" name="Sci. Rep.">
        <title>Genome-scale phylogenetic analyses confirm Olpidium as the closest living zoosporic fungus to the non-flagellated, terrestrial fungi.</title>
        <authorList>
            <person name="Chang Y."/>
            <person name="Rochon D."/>
            <person name="Sekimoto S."/>
            <person name="Wang Y."/>
            <person name="Chovatia M."/>
            <person name="Sandor L."/>
            <person name="Salamov A."/>
            <person name="Grigoriev I.V."/>
            <person name="Stajich J.E."/>
            <person name="Spatafora J.W."/>
        </authorList>
    </citation>
    <scope>NUCLEOTIDE SEQUENCE [LARGE SCALE GENOMIC DNA]</scope>
    <source>
        <strain evidence="2">S191</strain>
    </source>
</reference>
<comment type="caution">
    <text evidence="2">The sequence shown here is derived from an EMBL/GenBank/DDBJ whole genome shotgun (WGS) entry which is preliminary data.</text>
</comment>
<proteinExistence type="predicted"/>
<feature type="compositionally biased region" description="Basic and acidic residues" evidence="1">
    <location>
        <begin position="117"/>
        <end position="128"/>
    </location>
</feature>